<evidence type="ECO:0008006" key="3">
    <source>
        <dbReference type="Google" id="ProtNLM"/>
    </source>
</evidence>
<proteinExistence type="predicted"/>
<sequence length="341" mass="38882">MNQISSISEFLLHAQTEYHVFDMGRTIRSLDSQTFLNIENASEAAPYPRQEHGWFGIVFFSRQLSREHYIWFVKLPLDEKGLVISATRNHFLQIITDALGAQLEHNKEAQGRLPENPYTFVPNQQQLADFNSVSRGVLNLPPSEYYSAAVRYIAHPQAHNWQEVALQGIADVAASVRRKDGAQLITAHLFETAPQVQQALMSSLENYPLDKSVSQQLIDNANQHIADLSLLQWTLRALSQSVANTIVKAYIQKILDSQHNTVPEIMLLIAARHWQYLQDENVLRQYIERLALIDIELCADLYSDLVRIPSIRPAMLGIIRWQDKSYALTQVIGHLFSGQQK</sequence>
<dbReference type="AlphaFoldDB" id="A0A857JQ01"/>
<gene>
    <name evidence="1" type="ORF">FX988_03723</name>
</gene>
<keyword evidence="2" id="KW-1185">Reference proteome</keyword>
<reference evidence="1 2" key="1">
    <citation type="submission" date="2019-12" db="EMBL/GenBank/DDBJ databases">
        <title>Genome sequencing and assembly of endphytes of Porphyra tenera.</title>
        <authorList>
            <person name="Park J.M."/>
            <person name="Shin R."/>
            <person name="Jo S.H."/>
        </authorList>
    </citation>
    <scope>NUCLEOTIDE SEQUENCE [LARGE SCALE GENOMIC DNA]</scope>
    <source>
        <strain evidence="1 2">GPM4</strain>
    </source>
</reference>
<dbReference type="RefSeq" id="WP_160181549.1">
    <property type="nucleotide sequence ID" value="NZ_CP047656.1"/>
</dbReference>
<dbReference type="Pfam" id="PF12069">
    <property type="entry name" value="DUF3549"/>
    <property type="match status" value="1"/>
</dbReference>
<protein>
    <recommendedName>
        <fullName evidence="3">DUF3549 domain-containing protein</fullName>
    </recommendedName>
</protein>
<accession>A0A857JQ01</accession>
<dbReference type="EMBL" id="CP047656">
    <property type="protein sequence ID" value="QHJ13462.1"/>
    <property type="molecule type" value="Genomic_DNA"/>
</dbReference>
<name>A0A857JQ01_9ALTE</name>
<dbReference type="KEGG" id="pmes:FX988_03723"/>
<evidence type="ECO:0000313" key="1">
    <source>
        <dbReference type="EMBL" id="QHJ13462.1"/>
    </source>
</evidence>
<dbReference type="Proteomes" id="UP000464524">
    <property type="component" value="Chromosome"/>
</dbReference>
<organism evidence="1 2">
    <name type="scientific">Paraglaciecola mesophila</name>
    <dbReference type="NCBI Taxonomy" id="197222"/>
    <lineage>
        <taxon>Bacteria</taxon>
        <taxon>Pseudomonadati</taxon>
        <taxon>Pseudomonadota</taxon>
        <taxon>Gammaproteobacteria</taxon>
        <taxon>Alteromonadales</taxon>
        <taxon>Alteromonadaceae</taxon>
        <taxon>Paraglaciecola</taxon>
    </lineage>
</organism>
<evidence type="ECO:0000313" key="2">
    <source>
        <dbReference type="Proteomes" id="UP000464524"/>
    </source>
</evidence>
<dbReference type="OrthoDB" id="5597089at2"/>
<dbReference type="InterPro" id="IPR021936">
    <property type="entry name" value="DUF3549"/>
</dbReference>